<dbReference type="RefSeq" id="XP_049128505.1">
    <property type="nucleotide sequence ID" value="XM_049272548.1"/>
</dbReference>
<accession>A0AA37LGK1</accession>
<evidence type="ECO:0000313" key="1">
    <source>
        <dbReference type="EMBL" id="GKT46155.1"/>
    </source>
</evidence>
<dbReference type="Proteomes" id="UP001055115">
    <property type="component" value="Unassembled WGS sequence"/>
</dbReference>
<keyword evidence="1" id="KW-0808">Transferase</keyword>
<protein>
    <submittedName>
        <fullName evidence="1">Methyltransferase tdiE</fullName>
    </submittedName>
</protein>
<gene>
    <name evidence="1" type="ORF">ColSpa_06336</name>
</gene>
<comment type="caution">
    <text evidence="1">The sequence shown here is derived from an EMBL/GenBank/DDBJ whole genome shotgun (WGS) entry which is preliminary data.</text>
</comment>
<dbReference type="GeneID" id="73327138"/>
<proteinExistence type="predicted"/>
<dbReference type="GO" id="GO:0032259">
    <property type="term" value="P:methylation"/>
    <property type="evidence" value="ECO:0007669"/>
    <property type="project" value="UniProtKB-KW"/>
</dbReference>
<dbReference type="GO" id="GO:0008168">
    <property type="term" value="F:methyltransferase activity"/>
    <property type="evidence" value="ECO:0007669"/>
    <property type="project" value="UniProtKB-KW"/>
</dbReference>
<evidence type="ECO:0000313" key="2">
    <source>
        <dbReference type="Proteomes" id="UP001055115"/>
    </source>
</evidence>
<reference evidence="1 2" key="1">
    <citation type="submission" date="2022-03" db="EMBL/GenBank/DDBJ databases">
        <title>Genome data of Colletotrichum spp.</title>
        <authorList>
            <person name="Utami Y.D."/>
            <person name="Hiruma K."/>
        </authorList>
    </citation>
    <scope>NUCLEOTIDE SEQUENCE [LARGE SCALE GENOMIC DNA]</scope>
    <source>
        <strain evidence="1 2">MAFF 239500</strain>
    </source>
</reference>
<dbReference type="EMBL" id="BQXU01000015">
    <property type="protein sequence ID" value="GKT46155.1"/>
    <property type="molecule type" value="Genomic_DNA"/>
</dbReference>
<dbReference type="AlphaFoldDB" id="A0AA37LGK1"/>
<keyword evidence="1" id="KW-0489">Methyltransferase</keyword>
<sequence>MEEVGFVDVTIVPFKWPIGPWAKDPHYKELGSWALENSFEGLEAWSMAAFTRALGWTPEQVQVYLVDVRKELKDKSIHHYCPLWVIFGKRPLEEAE</sequence>
<dbReference type="InterPro" id="IPR029063">
    <property type="entry name" value="SAM-dependent_MTases_sf"/>
</dbReference>
<keyword evidence="2" id="KW-1185">Reference proteome</keyword>
<organism evidence="1 2">
    <name type="scientific">Colletotrichum spaethianum</name>
    <dbReference type="NCBI Taxonomy" id="700344"/>
    <lineage>
        <taxon>Eukaryota</taxon>
        <taxon>Fungi</taxon>
        <taxon>Dikarya</taxon>
        <taxon>Ascomycota</taxon>
        <taxon>Pezizomycotina</taxon>
        <taxon>Sordariomycetes</taxon>
        <taxon>Hypocreomycetidae</taxon>
        <taxon>Glomerellales</taxon>
        <taxon>Glomerellaceae</taxon>
        <taxon>Colletotrichum</taxon>
        <taxon>Colletotrichum spaethianum species complex</taxon>
    </lineage>
</organism>
<dbReference type="SUPFAM" id="SSF53335">
    <property type="entry name" value="S-adenosyl-L-methionine-dependent methyltransferases"/>
    <property type="match status" value="1"/>
</dbReference>
<name>A0AA37LGK1_9PEZI</name>